<sequence length="132" mass="14326">MVQSLVYYWCSQHTWAAPAVGGGDPEPASLLGLVASPSRLDVDPAEAEDRSLTLSYDIVRGKPRLPCNLSLYLEGYLLQHYMSLCPTAEEDIAVCINTFLGMFVTFITTYLNGTGQRGLLGFLSATGRVFGS</sequence>
<accession>A0A151ML10</accession>
<comment type="caution">
    <text evidence="1">The sequence shown here is derived from an EMBL/GenBank/DDBJ whole genome shotgun (WGS) entry which is preliminary data.</text>
</comment>
<dbReference type="Proteomes" id="UP000050525">
    <property type="component" value="Unassembled WGS sequence"/>
</dbReference>
<evidence type="ECO:0000313" key="1">
    <source>
        <dbReference type="EMBL" id="KYO25212.1"/>
    </source>
</evidence>
<dbReference type="EMBL" id="AKHW03005917">
    <property type="protein sequence ID" value="KYO25212.1"/>
    <property type="molecule type" value="Genomic_DNA"/>
</dbReference>
<name>A0A151ML10_ALLMI</name>
<gene>
    <name evidence="1" type="ORF">Y1Q_0001825</name>
</gene>
<organism evidence="1 2">
    <name type="scientific">Alligator mississippiensis</name>
    <name type="common">American alligator</name>
    <dbReference type="NCBI Taxonomy" id="8496"/>
    <lineage>
        <taxon>Eukaryota</taxon>
        <taxon>Metazoa</taxon>
        <taxon>Chordata</taxon>
        <taxon>Craniata</taxon>
        <taxon>Vertebrata</taxon>
        <taxon>Euteleostomi</taxon>
        <taxon>Archelosauria</taxon>
        <taxon>Archosauria</taxon>
        <taxon>Crocodylia</taxon>
        <taxon>Alligatoridae</taxon>
        <taxon>Alligatorinae</taxon>
        <taxon>Alligator</taxon>
    </lineage>
</organism>
<reference evidence="1 2" key="1">
    <citation type="journal article" date="2012" name="Genome Biol.">
        <title>Sequencing three crocodilian genomes to illuminate the evolution of archosaurs and amniotes.</title>
        <authorList>
            <person name="St John J.A."/>
            <person name="Braun E.L."/>
            <person name="Isberg S.R."/>
            <person name="Miles L.G."/>
            <person name="Chong A.Y."/>
            <person name="Gongora J."/>
            <person name="Dalzell P."/>
            <person name="Moran C."/>
            <person name="Bed'hom B."/>
            <person name="Abzhanov A."/>
            <person name="Burgess S.C."/>
            <person name="Cooksey A.M."/>
            <person name="Castoe T.A."/>
            <person name="Crawford N.G."/>
            <person name="Densmore L.D."/>
            <person name="Drew J.C."/>
            <person name="Edwards S.V."/>
            <person name="Faircloth B.C."/>
            <person name="Fujita M.K."/>
            <person name="Greenwold M.J."/>
            <person name="Hoffmann F.G."/>
            <person name="Howard J.M."/>
            <person name="Iguchi T."/>
            <person name="Janes D.E."/>
            <person name="Khan S.Y."/>
            <person name="Kohno S."/>
            <person name="de Koning A.J."/>
            <person name="Lance S.L."/>
            <person name="McCarthy F.M."/>
            <person name="McCormack J.E."/>
            <person name="Merchant M.E."/>
            <person name="Peterson D.G."/>
            <person name="Pollock D.D."/>
            <person name="Pourmand N."/>
            <person name="Raney B.J."/>
            <person name="Roessler K.A."/>
            <person name="Sanford J.R."/>
            <person name="Sawyer R.H."/>
            <person name="Schmidt C.J."/>
            <person name="Triplett E.W."/>
            <person name="Tuberville T.D."/>
            <person name="Venegas-Anaya M."/>
            <person name="Howard J.T."/>
            <person name="Jarvis E.D."/>
            <person name="Guillette L.J.Jr."/>
            <person name="Glenn T.C."/>
            <person name="Green R.E."/>
            <person name="Ray D.A."/>
        </authorList>
    </citation>
    <scope>NUCLEOTIDE SEQUENCE [LARGE SCALE GENOMIC DNA]</scope>
    <source>
        <strain evidence="1">KSC_2009_1</strain>
    </source>
</reference>
<protein>
    <submittedName>
        <fullName evidence="1">Uncharacterized protein</fullName>
    </submittedName>
</protein>
<keyword evidence="2" id="KW-1185">Reference proteome</keyword>
<dbReference type="AlphaFoldDB" id="A0A151ML10"/>
<proteinExistence type="predicted"/>
<evidence type="ECO:0000313" key="2">
    <source>
        <dbReference type="Proteomes" id="UP000050525"/>
    </source>
</evidence>